<evidence type="ECO:0000313" key="11">
    <source>
        <dbReference type="Proteomes" id="UP000236630"/>
    </source>
</evidence>
<evidence type="ECO:0000259" key="9">
    <source>
        <dbReference type="Pfam" id="PF14416"/>
    </source>
</evidence>
<proteinExistence type="inferred from homology"/>
<dbReference type="Pfam" id="PF13839">
    <property type="entry name" value="PC-Esterase"/>
    <property type="match status" value="2"/>
</dbReference>
<organism evidence="10 11">
    <name type="scientific">Citrus unshiu</name>
    <name type="common">Satsuma mandarin</name>
    <name type="synonym">Citrus nobilis var. unshiu</name>
    <dbReference type="NCBI Taxonomy" id="55188"/>
    <lineage>
        <taxon>Eukaryota</taxon>
        <taxon>Viridiplantae</taxon>
        <taxon>Streptophyta</taxon>
        <taxon>Embryophyta</taxon>
        <taxon>Tracheophyta</taxon>
        <taxon>Spermatophyta</taxon>
        <taxon>Magnoliopsida</taxon>
        <taxon>eudicotyledons</taxon>
        <taxon>Gunneridae</taxon>
        <taxon>Pentapetalae</taxon>
        <taxon>rosids</taxon>
        <taxon>malvids</taxon>
        <taxon>Sapindales</taxon>
        <taxon>Rutaceae</taxon>
        <taxon>Aurantioideae</taxon>
        <taxon>Citrus</taxon>
    </lineage>
</organism>
<gene>
    <name evidence="10" type="ORF">CUMW_136710</name>
</gene>
<dbReference type="InterPro" id="IPR029962">
    <property type="entry name" value="TBL"/>
</dbReference>
<feature type="domain" description="Trichome birefringence-like C-terminal" evidence="8">
    <location>
        <begin position="79"/>
        <end position="346"/>
    </location>
</feature>
<dbReference type="PANTHER" id="PTHR32285:SF350">
    <property type="entry name" value="PROTEIN TRICHOME BIREFRINGENCE-LIKE 43"/>
    <property type="match status" value="1"/>
</dbReference>
<feature type="signal peptide" evidence="7">
    <location>
        <begin position="1"/>
        <end position="23"/>
    </location>
</feature>
<dbReference type="STRING" id="55188.A0A2H5PHD5"/>
<evidence type="ECO:0008006" key="12">
    <source>
        <dbReference type="Google" id="ProtNLM"/>
    </source>
</evidence>
<evidence type="ECO:0000256" key="5">
    <source>
        <dbReference type="ARBA" id="ARBA00022989"/>
    </source>
</evidence>
<keyword evidence="3" id="KW-0812">Transmembrane</keyword>
<name>A0A2H5PHD5_CITUN</name>
<dbReference type="PANTHER" id="PTHR32285">
    <property type="entry name" value="PROTEIN TRICHOME BIREFRINGENCE-LIKE 9-RELATED"/>
    <property type="match status" value="1"/>
</dbReference>
<keyword evidence="7" id="KW-0732">Signal</keyword>
<dbReference type="InterPro" id="IPR025846">
    <property type="entry name" value="TBL_N"/>
</dbReference>
<evidence type="ECO:0000313" key="10">
    <source>
        <dbReference type="EMBL" id="GAY51761.1"/>
    </source>
</evidence>
<keyword evidence="4" id="KW-0735">Signal-anchor</keyword>
<evidence type="ECO:0000256" key="1">
    <source>
        <dbReference type="ARBA" id="ARBA00004167"/>
    </source>
</evidence>
<dbReference type="GO" id="GO:0016413">
    <property type="term" value="F:O-acetyltransferase activity"/>
    <property type="evidence" value="ECO:0007669"/>
    <property type="project" value="InterPro"/>
</dbReference>
<keyword evidence="5" id="KW-1133">Transmembrane helix</keyword>
<evidence type="ECO:0000256" key="7">
    <source>
        <dbReference type="SAM" id="SignalP"/>
    </source>
</evidence>
<comment type="similarity">
    <text evidence="2">Belongs to the PC-esterase family. TBL subfamily.</text>
</comment>
<dbReference type="AlphaFoldDB" id="A0A2H5PHD5"/>
<evidence type="ECO:0000256" key="4">
    <source>
        <dbReference type="ARBA" id="ARBA00022968"/>
    </source>
</evidence>
<feature type="chain" id="PRO_5014117647" description="Trichome birefringence-like N-terminal domain-containing protein" evidence="7">
    <location>
        <begin position="24"/>
        <end position="677"/>
    </location>
</feature>
<dbReference type="GO" id="GO:0005794">
    <property type="term" value="C:Golgi apparatus"/>
    <property type="evidence" value="ECO:0007669"/>
    <property type="project" value="TreeGrafter"/>
</dbReference>
<accession>A0A2H5PHD5</accession>
<keyword evidence="6" id="KW-0472">Membrane</keyword>
<protein>
    <recommendedName>
        <fullName evidence="12">Trichome birefringence-like N-terminal domain-containing protein</fullName>
    </recommendedName>
</protein>
<sequence length="677" mass="77452">MDSFAIGAKLLLLLLSLVVHGESKGCDIFQGSWVHDETYPLYDASTDCPFIEKQFDCQKNGRPDKDYLKYRWQPTGCNLPRFNGRDFLLRHQGKSILFVGDSLSLNQWQSLTCMLHKAVPESKYQLTRVGDLSTFTFLGFNTQVMFSRKPFLVDLVKTSAGRVLKLGSTESGALWKDKDVLIFNTWHWWLHSGRKQEWDYIEDGSRTMRDMNRLVAFEKALNTWAKWVDTNIDPTKTKVFYQGVSPDHTNATSWGHSNATKDCREETQPFIGHKYRRGSPAAELVVEKVISNMSKPVHLLGVTMLSQLRKDAHPSIYGGVGGHMEADCSHWCLAGVPDTWNQLLYATLNDNKCDIFQGKWVYDPKYPLYNASNCPFIEQEFDCRKNGRPDNMYLKYRWKPTSCKLPRFRGGVFLERFRGKRILFVGDSISLNQWQSLTCMLHLAVPKAKYTLIRTGGLSTFSFPAHNVSVMFSRNAFLVDIVGEKSGRVLKLNSISSGDLWKTADVLIFDSWHWWLHTGRKQPWDIIQDMNNTYKDMNRLVAYSKALNTWAKWVNSNVDNSKTKVIFRGISPDHMNSSDWGDRNAKNCIGETRPVMGRSYPGGRHPEEAIVENVVRKLSKKVRLLNVTTLSQLRKDGHPSAYGYGGPRATDCSHWCLPGVPDTWNQLLYAVLFPYSN</sequence>
<reference evidence="10 11" key="1">
    <citation type="journal article" date="2017" name="Front. Genet.">
        <title>Draft sequencing of the heterozygous diploid genome of Satsuma (Citrus unshiu Marc.) using a hybrid assembly approach.</title>
        <authorList>
            <person name="Shimizu T."/>
            <person name="Tanizawa Y."/>
            <person name="Mochizuki T."/>
            <person name="Nagasaki H."/>
            <person name="Yoshioka T."/>
            <person name="Toyoda A."/>
            <person name="Fujiyama A."/>
            <person name="Kaminuma E."/>
            <person name="Nakamura Y."/>
        </authorList>
    </citation>
    <scope>NUCLEOTIDE SEQUENCE [LARGE SCALE GENOMIC DNA]</scope>
    <source>
        <strain evidence="11">cv. Miyagawa wase</strain>
    </source>
</reference>
<dbReference type="InterPro" id="IPR026057">
    <property type="entry name" value="TBL_C"/>
</dbReference>
<evidence type="ECO:0000256" key="3">
    <source>
        <dbReference type="ARBA" id="ARBA00022692"/>
    </source>
</evidence>
<feature type="domain" description="Trichome birefringence-like N-terminal" evidence="9">
    <location>
        <begin position="352"/>
        <end position="404"/>
    </location>
</feature>
<comment type="subcellular location">
    <subcellularLocation>
        <location evidence="1">Membrane</location>
        <topology evidence="1">Single-pass membrane protein</topology>
    </subcellularLocation>
</comment>
<feature type="domain" description="Trichome birefringence-like C-terminal" evidence="8">
    <location>
        <begin position="405"/>
        <end position="670"/>
    </location>
</feature>
<feature type="domain" description="Trichome birefringence-like N-terminal" evidence="9">
    <location>
        <begin position="25"/>
        <end position="78"/>
    </location>
</feature>
<evidence type="ECO:0000256" key="2">
    <source>
        <dbReference type="ARBA" id="ARBA00007727"/>
    </source>
</evidence>
<dbReference type="GO" id="GO:0016020">
    <property type="term" value="C:membrane"/>
    <property type="evidence" value="ECO:0007669"/>
    <property type="project" value="UniProtKB-SubCell"/>
</dbReference>
<dbReference type="EMBL" id="BDQV01000074">
    <property type="protein sequence ID" value="GAY51761.1"/>
    <property type="molecule type" value="Genomic_DNA"/>
</dbReference>
<evidence type="ECO:0000256" key="6">
    <source>
        <dbReference type="ARBA" id="ARBA00023136"/>
    </source>
</evidence>
<keyword evidence="11" id="KW-1185">Reference proteome</keyword>
<evidence type="ECO:0000259" key="8">
    <source>
        <dbReference type="Pfam" id="PF13839"/>
    </source>
</evidence>
<comment type="caution">
    <text evidence="10">The sequence shown here is derived from an EMBL/GenBank/DDBJ whole genome shotgun (WGS) entry which is preliminary data.</text>
</comment>
<dbReference type="Pfam" id="PF14416">
    <property type="entry name" value="PMR5N"/>
    <property type="match status" value="2"/>
</dbReference>
<dbReference type="Proteomes" id="UP000236630">
    <property type="component" value="Unassembled WGS sequence"/>
</dbReference>